<dbReference type="InterPro" id="IPR010260">
    <property type="entry name" value="AlpA"/>
</dbReference>
<dbReference type="RefSeq" id="WP_038568625.1">
    <property type="nucleotide sequence ID" value="NZ_CP008889.1"/>
</dbReference>
<keyword evidence="2" id="KW-1185">Reference proteome</keyword>
<evidence type="ECO:0008006" key="3">
    <source>
        <dbReference type="Google" id="ProtNLM"/>
    </source>
</evidence>
<dbReference type="Proteomes" id="UP000027986">
    <property type="component" value="Chromosome"/>
</dbReference>
<dbReference type="Gene3D" id="1.10.238.160">
    <property type="match status" value="1"/>
</dbReference>
<dbReference type="EMBL" id="CP008889">
    <property type="protein sequence ID" value="AIF41040.1"/>
    <property type="molecule type" value="Genomic_DNA"/>
</dbReference>
<dbReference type="Pfam" id="PF05930">
    <property type="entry name" value="Phage_AlpA"/>
    <property type="match status" value="1"/>
</dbReference>
<reference evidence="1 2" key="1">
    <citation type="submission" date="2014-07" db="EMBL/GenBank/DDBJ databases">
        <title>Genome Sequencing of Dermacoccus nishinomiyaensis.</title>
        <authorList>
            <person name="Hong K.W."/>
            <person name="Chan K.G."/>
        </authorList>
    </citation>
    <scope>NUCLEOTIDE SEQUENCE [LARGE SCALE GENOMIC DNA]</scope>
    <source>
        <strain evidence="1 2">M25</strain>
    </source>
</reference>
<dbReference type="GeneID" id="41841254"/>
<dbReference type="AlphaFoldDB" id="A0A075JGT5"/>
<organism evidence="1 2">
    <name type="scientific">Dermacoccus nishinomiyaensis</name>
    <dbReference type="NCBI Taxonomy" id="1274"/>
    <lineage>
        <taxon>Bacteria</taxon>
        <taxon>Bacillati</taxon>
        <taxon>Actinomycetota</taxon>
        <taxon>Actinomycetes</taxon>
        <taxon>Micrococcales</taxon>
        <taxon>Dermacoccaceae</taxon>
        <taxon>Dermacoccus</taxon>
    </lineage>
</organism>
<proteinExistence type="predicted"/>
<dbReference type="KEGG" id="dni:HX89_08890"/>
<name>A0A075JGT5_9MICO</name>
<gene>
    <name evidence="1" type="ORF">HX89_08890</name>
</gene>
<evidence type="ECO:0000313" key="1">
    <source>
        <dbReference type="EMBL" id="AIF41040.1"/>
    </source>
</evidence>
<dbReference type="HOGENOM" id="CLU_2715718_0_0_11"/>
<protein>
    <recommendedName>
        <fullName evidence="3">AlpA family phage regulatory protein</fullName>
    </recommendedName>
</protein>
<accession>A0A075JGT5</accession>
<sequence length="72" mass="8233">MDADLDIVRLPDVKAMTGMEETTIRWLIYTRQCPPPAKIAGRLTWRRSQWTEWLEAKFAEAEAEASQSSHAA</sequence>
<evidence type="ECO:0000313" key="2">
    <source>
        <dbReference type="Proteomes" id="UP000027986"/>
    </source>
</evidence>